<dbReference type="Proteomes" id="UP000077875">
    <property type="component" value="Chromosome"/>
</dbReference>
<proteinExistence type="predicted"/>
<dbReference type="EMBL" id="CP015243">
    <property type="protein sequence ID" value="ANF56348.1"/>
    <property type="molecule type" value="Genomic_DNA"/>
</dbReference>
<evidence type="ECO:0000313" key="2">
    <source>
        <dbReference type="Proteomes" id="UP000077875"/>
    </source>
</evidence>
<dbReference type="STRING" id="376489.A5892_01795"/>
<gene>
    <name evidence="1" type="ORF">A5892_01795</name>
</gene>
<evidence type="ECO:0000313" key="1">
    <source>
        <dbReference type="EMBL" id="ANF56348.1"/>
    </source>
</evidence>
<accession>A0A172YAU0</accession>
<evidence type="ECO:0008006" key="3">
    <source>
        <dbReference type="Google" id="ProtNLM"/>
    </source>
</evidence>
<keyword evidence="2" id="KW-1185">Reference proteome</keyword>
<dbReference type="AlphaFoldDB" id="A0A172YAU0"/>
<reference evidence="1 2" key="1">
    <citation type="submission" date="2016-04" db="EMBL/GenBank/DDBJ databases">
        <title>Complete Genome Sequence of Halotalea alkalilenta IHB B 13600.</title>
        <authorList>
            <person name="Swarnkar M.K."/>
            <person name="Sharma A."/>
            <person name="Kaushal K."/>
            <person name="Soni R."/>
            <person name="Rana S."/>
            <person name="Singh A.K."/>
            <person name="Gulati A."/>
        </authorList>
    </citation>
    <scope>NUCLEOTIDE SEQUENCE [LARGE SCALE GENOMIC DNA]</scope>
    <source>
        <strain evidence="1 2">IHB B 13600</strain>
    </source>
</reference>
<name>A0A172YAU0_9GAMM</name>
<protein>
    <recommendedName>
        <fullName evidence="3">NTP pyrophosphohydrolase MazG putative catalytic core domain-containing protein</fullName>
    </recommendedName>
</protein>
<dbReference type="RefSeq" id="WP_064121333.1">
    <property type="nucleotide sequence ID" value="NZ_CP015243.1"/>
</dbReference>
<dbReference type="KEGG" id="haa:A5892_01795"/>
<sequence length="97" mass="10915">MVEHVYVPPQLSVLARGRRIDPSVGLEEIYEDGEYRLQSARDLMWSLANMSSKHADSSDIDHIANAIHLLLDDALELIDYAYKHAISPSKAREVCHG</sequence>
<organism evidence="1 2">
    <name type="scientific">Halotalea alkalilenta</name>
    <dbReference type="NCBI Taxonomy" id="376489"/>
    <lineage>
        <taxon>Bacteria</taxon>
        <taxon>Pseudomonadati</taxon>
        <taxon>Pseudomonadota</taxon>
        <taxon>Gammaproteobacteria</taxon>
        <taxon>Oceanospirillales</taxon>
        <taxon>Halomonadaceae</taxon>
        <taxon>Halotalea</taxon>
    </lineage>
</organism>